<dbReference type="Proteomes" id="UP000380386">
    <property type="component" value="Unassembled WGS sequence"/>
</dbReference>
<dbReference type="SUPFAM" id="SSF46785">
    <property type="entry name" value="Winged helix' DNA-binding domain"/>
    <property type="match status" value="1"/>
</dbReference>
<dbReference type="PANTHER" id="PTHR43080:SF2">
    <property type="entry name" value="CBS DOMAIN-CONTAINING PROTEIN"/>
    <property type="match status" value="1"/>
</dbReference>
<evidence type="ECO:0000313" key="5">
    <source>
        <dbReference type="Proteomes" id="UP000380386"/>
    </source>
</evidence>
<dbReference type="Pfam" id="PF00571">
    <property type="entry name" value="CBS"/>
    <property type="match status" value="2"/>
</dbReference>
<name>A0A5P0ZJA5_9LACO</name>
<dbReference type="CDD" id="cd04617">
    <property type="entry name" value="CBS_pair_CcpN"/>
    <property type="match status" value="1"/>
</dbReference>
<dbReference type="PANTHER" id="PTHR43080">
    <property type="entry name" value="CBS DOMAIN-CONTAINING PROTEIN CBSX3, MITOCHONDRIAL"/>
    <property type="match status" value="1"/>
</dbReference>
<comment type="caution">
    <text evidence="4">The sequence shown here is derived from an EMBL/GenBank/DDBJ whole genome shotgun (WGS) entry which is preliminary data.</text>
</comment>
<accession>A0A5P0ZJA5</accession>
<dbReference type="EMBL" id="VDFM01000007">
    <property type="protein sequence ID" value="MQS52737.1"/>
    <property type="molecule type" value="Genomic_DNA"/>
</dbReference>
<feature type="domain" description="CBS" evidence="3">
    <location>
        <begin position="145"/>
        <end position="205"/>
    </location>
</feature>
<dbReference type="PROSITE" id="PS51371">
    <property type="entry name" value="CBS"/>
    <property type="match status" value="2"/>
</dbReference>
<dbReference type="AlphaFoldDB" id="A0A5P0ZJA5"/>
<dbReference type="SUPFAM" id="SSF54631">
    <property type="entry name" value="CBS-domain pair"/>
    <property type="match status" value="1"/>
</dbReference>
<dbReference type="Gene3D" id="3.10.580.10">
    <property type="entry name" value="CBS-domain"/>
    <property type="match status" value="1"/>
</dbReference>
<dbReference type="InterPro" id="IPR046342">
    <property type="entry name" value="CBS_dom_sf"/>
</dbReference>
<evidence type="ECO:0000256" key="1">
    <source>
        <dbReference type="ARBA" id="ARBA00023122"/>
    </source>
</evidence>
<gene>
    <name evidence="4" type="ORF">FHL02_06845</name>
</gene>
<proteinExistence type="predicted"/>
<dbReference type="Gene3D" id="1.10.10.10">
    <property type="entry name" value="Winged helix-like DNA-binding domain superfamily/Winged helix DNA-binding domain"/>
    <property type="match status" value="1"/>
</dbReference>
<dbReference type="InterPro" id="IPR036388">
    <property type="entry name" value="WH-like_DNA-bd_sf"/>
</dbReference>
<evidence type="ECO:0000313" key="4">
    <source>
        <dbReference type="EMBL" id="MQS52737.1"/>
    </source>
</evidence>
<dbReference type="OrthoDB" id="9793615at2"/>
<protein>
    <submittedName>
        <fullName evidence="4">CBS domain-containing protein</fullName>
    </submittedName>
</protein>
<sequence>MDLTKRQKRIVDLTRQQSPMTSEQISQSLKIGVTTIRSDLRLLTAVGILNSRPKVGYEYAGQQDPQLDFAKLYETEISQILKTPAFVKPNTSLQECVNMLFLKDAGSLYVVDETDNLLGLISRKDLLAVTVNNTDTDSMVASMVMTRMPNLITVTTEMTILEVGMLLLKHEVDSLPVVDKKNPREVVGKITKNRIFQYFVEIGKEQK</sequence>
<keyword evidence="1 2" id="KW-0129">CBS domain</keyword>
<reference evidence="4 5" key="1">
    <citation type="journal article" date="2019" name="Syst. Appl. Microbiol.">
        <title>Polyphasic characterization of two novel Lactobacillus spp. isolated from blown salami packages: Description of Lactobacillus halodurans sp. nov. and Lactobacillus salsicarnum sp. nov.</title>
        <authorList>
            <person name="Schuster J.A."/>
            <person name="Klingl A."/>
            <person name="Vogel R.F."/>
            <person name="Ehrmann M.A."/>
        </authorList>
    </citation>
    <scope>NUCLEOTIDE SEQUENCE [LARGE SCALE GENOMIC DNA]</scope>
    <source>
        <strain evidence="4 5">TMW 1.2118</strain>
    </source>
</reference>
<evidence type="ECO:0000259" key="3">
    <source>
        <dbReference type="PROSITE" id="PS51371"/>
    </source>
</evidence>
<dbReference type="InterPro" id="IPR036390">
    <property type="entry name" value="WH_DNA-bd_sf"/>
</dbReference>
<organism evidence="4 5">
    <name type="scientific">Companilactobacillus mishanensis</name>
    <dbReference type="NCBI Taxonomy" id="2486008"/>
    <lineage>
        <taxon>Bacteria</taxon>
        <taxon>Bacillati</taxon>
        <taxon>Bacillota</taxon>
        <taxon>Bacilli</taxon>
        <taxon>Lactobacillales</taxon>
        <taxon>Lactobacillaceae</taxon>
        <taxon>Companilactobacillus</taxon>
    </lineage>
</organism>
<dbReference type="InterPro" id="IPR000644">
    <property type="entry name" value="CBS_dom"/>
</dbReference>
<dbReference type="InterPro" id="IPR051257">
    <property type="entry name" value="Diverse_CBS-Domain"/>
</dbReference>
<dbReference type="InterPro" id="IPR013196">
    <property type="entry name" value="HTH_11"/>
</dbReference>
<dbReference type="RefSeq" id="WP_153383291.1">
    <property type="nucleotide sequence ID" value="NZ_VDFM01000007.1"/>
</dbReference>
<dbReference type="SMART" id="SM00116">
    <property type="entry name" value="CBS"/>
    <property type="match status" value="2"/>
</dbReference>
<feature type="domain" description="CBS" evidence="3">
    <location>
        <begin position="80"/>
        <end position="136"/>
    </location>
</feature>
<evidence type="ECO:0000256" key="2">
    <source>
        <dbReference type="PROSITE-ProRule" id="PRU00703"/>
    </source>
</evidence>
<dbReference type="Pfam" id="PF08279">
    <property type="entry name" value="HTH_11"/>
    <property type="match status" value="1"/>
</dbReference>